<dbReference type="GO" id="GO:0035198">
    <property type="term" value="F:miRNA binding"/>
    <property type="evidence" value="ECO:0007669"/>
    <property type="project" value="InterPro"/>
</dbReference>
<dbReference type="InterPro" id="IPR003604">
    <property type="entry name" value="Matrin/U1-like-C_Znf_C2H2"/>
</dbReference>
<evidence type="ECO:0000256" key="1">
    <source>
        <dbReference type="ARBA" id="ARBA00022723"/>
    </source>
</evidence>
<keyword evidence="7" id="KW-1185">Reference proteome</keyword>
<dbReference type="AlphaFoldDB" id="A0A8C4R9J6"/>
<evidence type="ECO:0000256" key="2">
    <source>
        <dbReference type="ARBA" id="ARBA00022771"/>
    </source>
</evidence>
<dbReference type="InterPro" id="IPR022755">
    <property type="entry name" value="Znf_C2H2_jaz"/>
</dbReference>
<dbReference type="PROSITE" id="PS50103">
    <property type="entry name" value="ZF_C3H1"/>
    <property type="match status" value="2"/>
</dbReference>
<keyword evidence="2 4" id="KW-0863">Zinc-finger</keyword>
<feature type="domain" description="C3H1-type" evidence="5">
    <location>
        <begin position="488"/>
        <end position="516"/>
    </location>
</feature>
<evidence type="ECO:0000256" key="4">
    <source>
        <dbReference type="PROSITE-ProRule" id="PRU00723"/>
    </source>
</evidence>
<evidence type="ECO:0000259" key="5">
    <source>
        <dbReference type="PROSITE" id="PS50103"/>
    </source>
</evidence>
<dbReference type="Gene3D" id="1.25.40.10">
    <property type="entry name" value="Tetratricopeptide repeat domain"/>
    <property type="match status" value="1"/>
</dbReference>
<name>A0A8C4R9J6_EPTBU</name>
<keyword evidence="1 4" id="KW-0479">Metal-binding</keyword>
<dbReference type="OMA" id="YCTARAQ"/>
<feature type="zinc finger region" description="C3H1-type" evidence="4">
    <location>
        <begin position="595"/>
        <end position="628"/>
    </location>
</feature>
<keyword evidence="3 4" id="KW-0862">Zinc</keyword>
<dbReference type="SUPFAM" id="SSF48452">
    <property type="entry name" value="TPR-like"/>
    <property type="match status" value="1"/>
</dbReference>
<dbReference type="Proteomes" id="UP000694388">
    <property type="component" value="Unplaced"/>
</dbReference>
<dbReference type="Pfam" id="PF12171">
    <property type="entry name" value="zf-C2H2_jaz"/>
    <property type="match status" value="1"/>
</dbReference>
<reference evidence="6" key="2">
    <citation type="submission" date="2025-09" db="UniProtKB">
        <authorList>
            <consortium name="Ensembl"/>
        </authorList>
    </citation>
    <scope>IDENTIFICATION</scope>
</reference>
<feature type="domain" description="C3H1-type" evidence="5">
    <location>
        <begin position="595"/>
        <end position="628"/>
    </location>
</feature>
<dbReference type="InterPro" id="IPR039691">
    <property type="entry name" value="ZC3H7A/B"/>
</dbReference>
<dbReference type="InterPro" id="IPR011990">
    <property type="entry name" value="TPR-like_helical_dom_sf"/>
</dbReference>
<dbReference type="InterPro" id="IPR036855">
    <property type="entry name" value="Znf_CCCH_sf"/>
</dbReference>
<sequence>IDDRHPHTGIIFKNCFFIFQAFMRRLLCLLWGEADSLYHEDQLLQALSQYQEALQLLDYMASEGIGCPSSANEKLHANRAACYLRLGDPTEVLTEATEALQKNSRNVRALYRKAWALSALQNHKEAYDDIVVCALLLPQVSITSPCQCKSVAVVAASTESQGAVTGMANLALLSRNPLAETHEFRQACTVCFFKTGEQRAHFNDNSFYPNLDHVCRKDVLISRLRNASKEGWKRIRPRPNVNYLGPYYMCKEVAEGVDCSYPGRCTFAYCQEEIDVWTLERKGIFHRDHLFDTGPSKPRITLAQILAEHRGGYLFLCLECFNCKPRTLSKRNPDSPNYCSTPNVRHIFDENKCLVHVEQGATLKYCKIRPLTEHTQLDLCQARYGCAWHDSCNYAHSLVELKTWVLQLETGQVSSDGIKTPRLYHQLKFVCSDCWRSGLATGPDPKRKYCESKARHLWSIKKCILLASSPERKRWMPIRTLPATKIQPAQYEMCAHVANGKKCQYIGNCTFAHSQEEKEIWTYMKENKVNDMEKLYQLWIQKQDAKVAASKTNATGFHCWLCGKNCNSEKQWEQHIQSEKHKDRIFLEDDTQTWQFRFPAGEFYLCNWTKGGHECPEGDKCQYSHSEPELREWEERRVFLRQKFEKAVEDKLILPSDNFSKYNFLLK</sequence>
<dbReference type="GO" id="GO:0035196">
    <property type="term" value="P:miRNA processing"/>
    <property type="evidence" value="ECO:0007669"/>
    <property type="project" value="TreeGrafter"/>
</dbReference>
<dbReference type="GeneTree" id="ENSGT00390000018542"/>
<proteinExistence type="predicted"/>
<dbReference type="PANTHER" id="PTHR14928">
    <property type="entry name" value="MICRO-RNA BINDING ZINC FINGER CCCH DOMAIN-CONTAINING PROTEIN 7"/>
    <property type="match status" value="1"/>
</dbReference>
<evidence type="ECO:0000313" key="7">
    <source>
        <dbReference type="Proteomes" id="UP000694388"/>
    </source>
</evidence>
<dbReference type="SUPFAM" id="SSF57667">
    <property type="entry name" value="beta-beta-alpha zinc fingers"/>
    <property type="match status" value="1"/>
</dbReference>
<dbReference type="Gene3D" id="3.30.160.60">
    <property type="entry name" value="Classic Zinc Finger"/>
    <property type="match status" value="1"/>
</dbReference>
<dbReference type="SUPFAM" id="SSF90229">
    <property type="entry name" value="CCCH zinc finger"/>
    <property type="match status" value="2"/>
</dbReference>
<feature type="zinc finger region" description="C3H1-type" evidence="4">
    <location>
        <begin position="488"/>
        <end position="516"/>
    </location>
</feature>
<evidence type="ECO:0000256" key="3">
    <source>
        <dbReference type="ARBA" id="ARBA00022833"/>
    </source>
</evidence>
<dbReference type="InterPro" id="IPR000571">
    <property type="entry name" value="Znf_CCCH"/>
</dbReference>
<protein>
    <recommendedName>
        <fullName evidence="5">C3H1-type domain-containing protein</fullName>
    </recommendedName>
</protein>
<dbReference type="PANTHER" id="PTHR14928:SF16">
    <property type="entry name" value="C3H1-TYPE DOMAIN-CONTAINING PROTEIN"/>
    <property type="match status" value="1"/>
</dbReference>
<dbReference type="SMART" id="SM00451">
    <property type="entry name" value="ZnF_U1"/>
    <property type="match status" value="1"/>
</dbReference>
<dbReference type="PROSITE" id="PS00028">
    <property type="entry name" value="ZINC_FINGER_C2H2_1"/>
    <property type="match status" value="1"/>
</dbReference>
<reference evidence="6" key="1">
    <citation type="submission" date="2025-08" db="UniProtKB">
        <authorList>
            <consortium name="Ensembl"/>
        </authorList>
    </citation>
    <scope>IDENTIFICATION</scope>
</reference>
<dbReference type="InterPro" id="IPR036236">
    <property type="entry name" value="Znf_C2H2_sf"/>
</dbReference>
<dbReference type="InterPro" id="IPR013087">
    <property type="entry name" value="Znf_C2H2_type"/>
</dbReference>
<dbReference type="GO" id="GO:0008270">
    <property type="term" value="F:zinc ion binding"/>
    <property type="evidence" value="ECO:0007669"/>
    <property type="project" value="UniProtKB-KW"/>
</dbReference>
<accession>A0A8C4R9J6</accession>
<organism evidence="6 7">
    <name type="scientific">Eptatretus burgeri</name>
    <name type="common">Inshore hagfish</name>
    <dbReference type="NCBI Taxonomy" id="7764"/>
    <lineage>
        <taxon>Eukaryota</taxon>
        <taxon>Metazoa</taxon>
        <taxon>Chordata</taxon>
        <taxon>Craniata</taxon>
        <taxon>Vertebrata</taxon>
        <taxon>Cyclostomata</taxon>
        <taxon>Myxini</taxon>
        <taxon>Myxiniformes</taxon>
        <taxon>Myxinidae</taxon>
        <taxon>Eptatretinae</taxon>
        <taxon>Eptatretus</taxon>
    </lineage>
</organism>
<evidence type="ECO:0000313" key="6">
    <source>
        <dbReference type="Ensembl" id="ENSEBUP00000026875.1"/>
    </source>
</evidence>
<dbReference type="Ensembl" id="ENSEBUT00000027451.1">
    <property type="protein sequence ID" value="ENSEBUP00000026875.1"/>
    <property type="gene ID" value="ENSEBUG00000016536.1"/>
</dbReference>